<dbReference type="InterPro" id="IPR035921">
    <property type="entry name" value="F/V-ATP_Csub_sf"/>
</dbReference>
<comment type="similarity">
    <text evidence="2">Belongs to the ATPase C chain family.</text>
</comment>
<evidence type="ECO:0000256" key="5">
    <source>
        <dbReference type="ARBA" id="ARBA00022692"/>
    </source>
</evidence>
<feature type="transmembrane region" description="Helical" evidence="16">
    <location>
        <begin position="43"/>
        <end position="64"/>
    </location>
</feature>
<accession>A0A918SFR4</accession>
<evidence type="ECO:0000259" key="17">
    <source>
        <dbReference type="Pfam" id="PF00137"/>
    </source>
</evidence>
<dbReference type="CDD" id="cd18121">
    <property type="entry name" value="ATP-synt_Fo_c"/>
    <property type="match status" value="1"/>
</dbReference>
<gene>
    <name evidence="18" type="ORF">GCM10007103_20700</name>
</gene>
<keyword evidence="5 16" id="KW-0812">Transmembrane</keyword>
<sequence>MEALDLSMIGAGIIILGAGWGLGKIGSSAMEGIARQPEAAGKIQTAMIIIAALLEGVAFAALFAA</sequence>
<keyword evidence="11" id="KW-0066">ATP synthesis</keyword>
<dbReference type="GO" id="GO:0033177">
    <property type="term" value="C:proton-transporting two-sector ATPase complex, proton-transporting domain"/>
    <property type="evidence" value="ECO:0007669"/>
    <property type="project" value="InterPro"/>
</dbReference>
<dbReference type="RefSeq" id="WP_189604675.1">
    <property type="nucleotide sequence ID" value="NZ_BMXB01000007.1"/>
</dbReference>
<dbReference type="GO" id="GO:0015986">
    <property type="term" value="P:proton motive force-driven ATP synthesis"/>
    <property type="evidence" value="ECO:0007669"/>
    <property type="project" value="InterPro"/>
</dbReference>
<dbReference type="AlphaFoldDB" id="A0A918SFR4"/>
<evidence type="ECO:0000313" key="19">
    <source>
        <dbReference type="Proteomes" id="UP000610456"/>
    </source>
</evidence>
<dbReference type="GO" id="GO:0008289">
    <property type="term" value="F:lipid binding"/>
    <property type="evidence" value="ECO:0007669"/>
    <property type="project" value="UniProtKB-KW"/>
</dbReference>
<keyword evidence="7 16" id="KW-1133">Transmembrane helix</keyword>
<evidence type="ECO:0000256" key="16">
    <source>
        <dbReference type="SAM" id="Phobius"/>
    </source>
</evidence>
<evidence type="ECO:0000313" key="18">
    <source>
        <dbReference type="EMBL" id="GHA39130.1"/>
    </source>
</evidence>
<dbReference type="GO" id="GO:0015078">
    <property type="term" value="F:proton transmembrane transporter activity"/>
    <property type="evidence" value="ECO:0007669"/>
    <property type="project" value="InterPro"/>
</dbReference>
<evidence type="ECO:0000256" key="7">
    <source>
        <dbReference type="ARBA" id="ARBA00022989"/>
    </source>
</evidence>
<dbReference type="InterPro" id="IPR000454">
    <property type="entry name" value="ATP_synth_F0_csu"/>
</dbReference>
<dbReference type="InterPro" id="IPR038662">
    <property type="entry name" value="ATP_synth_F0_csu_sf"/>
</dbReference>
<dbReference type="NCBIfam" id="TIGR01260">
    <property type="entry name" value="ATP_synt_c"/>
    <property type="match status" value="1"/>
</dbReference>
<organism evidence="18 19">
    <name type="scientific">Salinimicrobium marinum</name>
    <dbReference type="NCBI Taxonomy" id="680283"/>
    <lineage>
        <taxon>Bacteria</taxon>
        <taxon>Pseudomonadati</taxon>
        <taxon>Bacteroidota</taxon>
        <taxon>Flavobacteriia</taxon>
        <taxon>Flavobacteriales</taxon>
        <taxon>Flavobacteriaceae</taxon>
        <taxon>Salinimicrobium</taxon>
    </lineage>
</organism>
<evidence type="ECO:0000256" key="4">
    <source>
        <dbReference type="ARBA" id="ARBA00022547"/>
    </source>
</evidence>
<dbReference type="Gene3D" id="1.20.20.10">
    <property type="entry name" value="F1F0 ATP synthase subunit C"/>
    <property type="match status" value="1"/>
</dbReference>
<keyword evidence="4" id="KW-0138">CF(0)</keyword>
<comment type="subcellular location">
    <subcellularLocation>
        <location evidence="1">Membrane</location>
        <topology evidence="1">Multi-pass membrane protein</topology>
    </subcellularLocation>
</comment>
<feature type="transmembrane region" description="Helical" evidence="16">
    <location>
        <begin position="6"/>
        <end position="23"/>
    </location>
</feature>
<keyword evidence="8" id="KW-0406">Ion transport</keyword>
<keyword evidence="19" id="KW-1185">Reference proteome</keyword>
<evidence type="ECO:0000256" key="10">
    <source>
        <dbReference type="ARBA" id="ARBA00023136"/>
    </source>
</evidence>
<dbReference type="PRINTS" id="PR00124">
    <property type="entry name" value="ATPASEC"/>
</dbReference>
<evidence type="ECO:0000256" key="11">
    <source>
        <dbReference type="ARBA" id="ARBA00023310"/>
    </source>
</evidence>
<dbReference type="PROSITE" id="PS00605">
    <property type="entry name" value="ATPASE_C"/>
    <property type="match status" value="1"/>
</dbReference>
<dbReference type="EMBL" id="BMXB01000007">
    <property type="protein sequence ID" value="GHA39130.1"/>
    <property type="molecule type" value="Genomic_DNA"/>
</dbReference>
<dbReference type="InterPro" id="IPR002379">
    <property type="entry name" value="ATPase_proteolipid_c-like_dom"/>
</dbReference>
<evidence type="ECO:0000256" key="3">
    <source>
        <dbReference type="ARBA" id="ARBA00022448"/>
    </source>
</evidence>
<evidence type="ECO:0000256" key="13">
    <source>
        <dbReference type="ARBA" id="ARBA00030961"/>
    </source>
</evidence>
<evidence type="ECO:0000256" key="1">
    <source>
        <dbReference type="ARBA" id="ARBA00004141"/>
    </source>
</evidence>
<evidence type="ECO:0000256" key="6">
    <source>
        <dbReference type="ARBA" id="ARBA00022781"/>
    </source>
</evidence>
<dbReference type="InterPro" id="IPR005953">
    <property type="entry name" value="ATP_synth_csu_bac/chlpt"/>
</dbReference>
<dbReference type="Proteomes" id="UP000610456">
    <property type="component" value="Unassembled WGS sequence"/>
</dbReference>
<dbReference type="SUPFAM" id="SSF81333">
    <property type="entry name" value="F1F0 ATP synthase subunit C"/>
    <property type="match status" value="1"/>
</dbReference>
<protein>
    <recommendedName>
        <fullName evidence="14">ATP synthase F(0) sector subunit c</fullName>
    </recommendedName>
    <alternativeName>
        <fullName evidence="15">F-type ATPase subunit c</fullName>
    </alternativeName>
    <alternativeName>
        <fullName evidence="13">Lipid-binding protein</fullName>
    </alternativeName>
</protein>
<evidence type="ECO:0000256" key="14">
    <source>
        <dbReference type="ARBA" id="ARBA00032200"/>
    </source>
</evidence>
<evidence type="ECO:0000256" key="2">
    <source>
        <dbReference type="ARBA" id="ARBA00006704"/>
    </source>
</evidence>
<keyword evidence="3" id="KW-0813">Transport</keyword>
<keyword evidence="9" id="KW-0446">Lipid-binding</keyword>
<keyword evidence="6" id="KW-0375">Hydrogen ion transport</keyword>
<evidence type="ECO:0000256" key="15">
    <source>
        <dbReference type="ARBA" id="ARBA00032887"/>
    </source>
</evidence>
<keyword evidence="10 16" id="KW-0472">Membrane</keyword>
<name>A0A918SFR4_9FLAO</name>
<comment type="function">
    <text evidence="12">F(1)F(0) ATP synthase produces ATP from ADP in the presence of a proton or sodium gradient. F-type ATPases consist of two structural domains, F(1) containing the extramembraneous catalytic core and F(0) containing the membrane proton channel, linked together by a central stalk and a peripheral stalk. During catalysis, ATP synthesis in the catalytic domain of F(1) is coupled via a rotary mechanism of the central stalk subunits to proton translocation.</text>
</comment>
<dbReference type="InterPro" id="IPR020537">
    <property type="entry name" value="ATP_synth_F0_csu_DDCD_BS"/>
</dbReference>
<comment type="caution">
    <text evidence="18">The sequence shown here is derived from an EMBL/GenBank/DDBJ whole genome shotgun (WGS) entry which is preliminary data.</text>
</comment>
<dbReference type="Pfam" id="PF00137">
    <property type="entry name" value="ATP-synt_C"/>
    <property type="match status" value="1"/>
</dbReference>
<dbReference type="GO" id="GO:0045259">
    <property type="term" value="C:proton-transporting ATP synthase complex"/>
    <property type="evidence" value="ECO:0007669"/>
    <property type="project" value="UniProtKB-KW"/>
</dbReference>
<reference evidence="18" key="1">
    <citation type="journal article" date="2014" name="Int. J. Syst. Evol. Microbiol.">
        <title>Complete genome sequence of Corynebacterium casei LMG S-19264T (=DSM 44701T), isolated from a smear-ripened cheese.</title>
        <authorList>
            <consortium name="US DOE Joint Genome Institute (JGI-PGF)"/>
            <person name="Walter F."/>
            <person name="Albersmeier A."/>
            <person name="Kalinowski J."/>
            <person name="Ruckert C."/>
        </authorList>
    </citation>
    <scope>NUCLEOTIDE SEQUENCE</scope>
    <source>
        <strain evidence="18">KCTC 12719</strain>
    </source>
</reference>
<reference evidence="18" key="2">
    <citation type="submission" date="2020-09" db="EMBL/GenBank/DDBJ databases">
        <authorList>
            <person name="Sun Q."/>
            <person name="Kim S."/>
        </authorList>
    </citation>
    <scope>NUCLEOTIDE SEQUENCE</scope>
    <source>
        <strain evidence="18">KCTC 12719</strain>
    </source>
</reference>
<proteinExistence type="inferred from homology"/>
<feature type="domain" description="V-ATPase proteolipid subunit C-like" evidence="17">
    <location>
        <begin position="9"/>
        <end position="62"/>
    </location>
</feature>
<evidence type="ECO:0000256" key="9">
    <source>
        <dbReference type="ARBA" id="ARBA00023121"/>
    </source>
</evidence>
<evidence type="ECO:0000256" key="8">
    <source>
        <dbReference type="ARBA" id="ARBA00023065"/>
    </source>
</evidence>
<evidence type="ECO:0000256" key="12">
    <source>
        <dbReference type="ARBA" id="ARBA00025198"/>
    </source>
</evidence>